<dbReference type="Gene3D" id="2.20.100.10">
    <property type="entry name" value="Thrombospondin type-1 (TSP1) repeat"/>
    <property type="match status" value="1"/>
</dbReference>
<proteinExistence type="predicted"/>
<dbReference type="InterPro" id="IPR044004">
    <property type="entry name" value="TSP1_spondin_dom"/>
</dbReference>
<feature type="domain" description="SBSPON-like C-terminal" evidence="5">
    <location>
        <begin position="93"/>
        <end position="172"/>
    </location>
</feature>
<dbReference type="Proteomes" id="UP001153321">
    <property type="component" value="Chromosome 22"/>
</dbReference>
<protein>
    <recommendedName>
        <fullName evidence="8">Spondin-like TSP1 domain-containing protein</fullName>
    </recommendedName>
</protein>
<evidence type="ECO:0000313" key="7">
    <source>
        <dbReference type="Proteomes" id="UP001153321"/>
    </source>
</evidence>
<dbReference type="EMBL" id="LR824553">
    <property type="protein sequence ID" value="CAH1641069.1"/>
    <property type="molecule type" value="Genomic_DNA"/>
</dbReference>
<keyword evidence="1" id="KW-0732">Signal</keyword>
<evidence type="ECO:0000256" key="3">
    <source>
        <dbReference type="ARBA" id="ARBA00023180"/>
    </source>
</evidence>
<dbReference type="SUPFAM" id="SSF82895">
    <property type="entry name" value="TSP-1 type 1 repeat"/>
    <property type="match status" value="1"/>
</dbReference>
<dbReference type="Pfam" id="PF25031">
    <property type="entry name" value="SBSPON_C"/>
    <property type="match status" value="1"/>
</dbReference>
<feature type="domain" description="Spondin-like TSP1" evidence="4">
    <location>
        <begin position="21"/>
        <end position="73"/>
    </location>
</feature>
<dbReference type="InterPro" id="IPR000884">
    <property type="entry name" value="TSP1_rpt"/>
</dbReference>
<dbReference type="InterPro" id="IPR039942">
    <property type="entry name" value="SBSPO"/>
</dbReference>
<evidence type="ECO:0008006" key="8">
    <source>
        <dbReference type="Google" id="ProtNLM"/>
    </source>
</evidence>
<evidence type="ECO:0000259" key="5">
    <source>
        <dbReference type="Pfam" id="PF25031"/>
    </source>
</evidence>
<dbReference type="AlphaFoldDB" id="A0A9P0N4B1"/>
<sequence length="185" mass="20155">MVAVAHLAAPLRSQVYTVIDCVVSGWGPWSDCDTNCGSGSMVRSRRVVQAPAHGGRHCPSLVQRRACQEHRGCSADSDVPLRDETAMLLPGGLYCAQFEVTKVSKACHTDSDYKALREGATVCVLCETAALRRDLKWRCSGHGVPGHATRFYALVAPHCHGKWVKAAQNPDKRSDCCTNPDFIFV</sequence>
<keyword evidence="3" id="KW-0325">Glycoprotein</keyword>
<gene>
    <name evidence="6" type="ORF">SPLIT_LOCUS6425</name>
</gene>
<dbReference type="PANTHER" id="PTHR20920">
    <property type="entry name" value="RPE-SPONDIN"/>
    <property type="match status" value="1"/>
</dbReference>
<evidence type="ECO:0000256" key="1">
    <source>
        <dbReference type="ARBA" id="ARBA00022729"/>
    </source>
</evidence>
<reference evidence="6" key="1">
    <citation type="submission" date="2022-02" db="EMBL/GenBank/DDBJ databases">
        <authorList>
            <person name="King R."/>
        </authorList>
    </citation>
    <scope>NUCLEOTIDE SEQUENCE</scope>
</reference>
<evidence type="ECO:0000256" key="2">
    <source>
        <dbReference type="ARBA" id="ARBA00023157"/>
    </source>
</evidence>
<dbReference type="InterPro" id="IPR056801">
    <property type="entry name" value="SBSPON_C"/>
</dbReference>
<evidence type="ECO:0000259" key="4">
    <source>
        <dbReference type="Pfam" id="PF19028"/>
    </source>
</evidence>
<evidence type="ECO:0000313" key="6">
    <source>
        <dbReference type="EMBL" id="CAH1641069.1"/>
    </source>
</evidence>
<keyword evidence="7" id="KW-1185">Reference proteome</keyword>
<name>A0A9P0N4B1_SPOLI</name>
<dbReference type="InterPro" id="IPR036383">
    <property type="entry name" value="TSP1_rpt_sf"/>
</dbReference>
<dbReference type="FunFam" id="2.20.100.10:FF:000134">
    <property type="entry name" value="Uncharacterized protein"/>
    <property type="match status" value="1"/>
</dbReference>
<dbReference type="SMART" id="SM00209">
    <property type="entry name" value="TSP1"/>
    <property type="match status" value="1"/>
</dbReference>
<accession>A0A9P0N4B1</accession>
<dbReference type="PROSITE" id="PS50092">
    <property type="entry name" value="TSP1"/>
    <property type="match status" value="1"/>
</dbReference>
<dbReference type="Pfam" id="PF19028">
    <property type="entry name" value="TSP1_spondin"/>
    <property type="match status" value="1"/>
</dbReference>
<dbReference type="PANTHER" id="PTHR20920:SF5">
    <property type="entry name" value="SMB DOMAIN-CONTAINING PROTEIN"/>
    <property type="match status" value="1"/>
</dbReference>
<keyword evidence="2" id="KW-1015">Disulfide bond</keyword>
<organism evidence="6 7">
    <name type="scientific">Spodoptera littoralis</name>
    <name type="common">Egyptian cotton leafworm</name>
    <dbReference type="NCBI Taxonomy" id="7109"/>
    <lineage>
        <taxon>Eukaryota</taxon>
        <taxon>Metazoa</taxon>
        <taxon>Ecdysozoa</taxon>
        <taxon>Arthropoda</taxon>
        <taxon>Hexapoda</taxon>
        <taxon>Insecta</taxon>
        <taxon>Pterygota</taxon>
        <taxon>Neoptera</taxon>
        <taxon>Endopterygota</taxon>
        <taxon>Lepidoptera</taxon>
        <taxon>Glossata</taxon>
        <taxon>Ditrysia</taxon>
        <taxon>Noctuoidea</taxon>
        <taxon>Noctuidae</taxon>
        <taxon>Amphipyrinae</taxon>
        <taxon>Spodoptera</taxon>
    </lineage>
</organism>